<name>A0ABR5EZ03_9ACTN</name>
<sequence>MTLDALSTLSGIRAFLTAKIVPEVPGELAGELRAAVKLLETAEIELNDRHLLLIAETWDLIAYCERIGRLLELADTTDGCTELAARVVASASLNLTEVGELWRDTRALSSARLVAVQRYASDPSTSEPGRMAARYLLRRFYSCLGDHARRRQAWQAVFPPAAGAPTPRAHPEGADQ</sequence>
<protein>
    <submittedName>
        <fullName evidence="1">Uncharacterized protein</fullName>
    </submittedName>
</protein>
<gene>
    <name evidence="1" type="ORF">FrCorBMG51_23140</name>
</gene>
<reference evidence="1 2" key="1">
    <citation type="submission" date="2014-12" db="EMBL/GenBank/DDBJ databases">
        <title>Frankia sp. BMG5.1 draft genome.</title>
        <authorList>
            <person name="Gtari M."/>
            <person name="Ghodhbane-Gtari F."/>
            <person name="Nouioui I."/>
            <person name="Ktari A."/>
            <person name="Hezbri K."/>
            <person name="Mimouni W."/>
            <person name="Sbissi I."/>
            <person name="Ayari A."/>
            <person name="Yamanaka T."/>
            <person name="Normand P."/>
            <person name="Tisa L.S."/>
            <person name="Boudabous A."/>
        </authorList>
    </citation>
    <scope>NUCLEOTIDE SEQUENCE [LARGE SCALE GENOMIC DNA]</scope>
    <source>
        <strain evidence="1 2">BMG5.1</strain>
    </source>
</reference>
<keyword evidence="2" id="KW-1185">Reference proteome</keyword>
<proteinExistence type="predicted"/>
<evidence type="ECO:0000313" key="2">
    <source>
        <dbReference type="Proteomes" id="UP000035425"/>
    </source>
</evidence>
<comment type="caution">
    <text evidence="1">The sequence shown here is derived from an EMBL/GenBank/DDBJ whole genome shotgun (WGS) entry which is preliminary data.</text>
</comment>
<dbReference type="Proteomes" id="UP000035425">
    <property type="component" value="Unassembled WGS sequence"/>
</dbReference>
<organism evidence="1 2">
    <name type="scientific">Protofrankia coriariae</name>
    <dbReference type="NCBI Taxonomy" id="1562887"/>
    <lineage>
        <taxon>Bacteria</taxon>
        <taxon>Bacillati</taxon>
        <taxon>Actinomycetota</taxon>
        <taxon>Actinomycetes</taxon>
        <taxon>Frankiales</taxon>
        <taxon>Frankiaceae</taxon>
        <taxon>Protofrankia</taxon>
    </lineage>
</organism>
<dbReference type="RefSeq" id="WP_047225119.1">
    <property type="nucleotide sequence ID" value="NZ_JWIO01000065.1"/>
</dbReference>
<dbReference type="EMBL" id="JWIO01000065">
    <property type="protein sequence ID" value="KLL09698.1"/>
    <property type="molecule type" value="Genomic_DNA"/>
</dbReference>
<evidence type="ECO:0000313" key="1">
    <source>
        <dbReference type="EMBL" id="KLL09698.1"/>
    </source>
</evidence>
<accession>A0ABR5EZ03</accession>